<gene>
    <name evidence="3" type="ORF">CTLFYP3_01527</name>
</gene>
<dbReference type="SUPFAM" id="SSF53335">
    <property type="entry name" value="S-adenosyl-L-methionine-dependent methyltransferases"/>
    <property type="match status" value="1"/>
</dbReference>
<dbReference type="EMBL" id="CACRTO010000015">
    <property type="protein sequence ID" value="VYU12220.1"/>
    <property type="molecule type" value="Genomic_DNA"/>
</dbReference>
<dbReference type="GO" id="GO:0032259">
    <property type="term" value="P:methylation"/>
    <property type="evidence" value="ECO:0007669"/>
    <property type="project" value="UniProtKB-KW"/>
</dbReference>
<evidence type="ECO:0000259" key="2">
    <source>
        <dbReference type="Pfam" id="PF13649"/>
    </source>
</evidence>
<keyword evidence="1 3" id="KW-0808">Transferase</keyword>
<proteinExistence type="predicted"/>
<organism evidence="3">
    <name type="scientific">Clostridium tertium</name>
    <dbReference type="NCBI Taxonomy" id="1559"/>
    <lineage>
        <taxon>Bacteria</taxon>
        <taxon>Bacillati</taxon>
        <taxon>Bacillota</taxon>
        <taxon>Clostridia</taxon>
        <taxon>Eubacteriales</taxon>
        <taxon>Clostridiaceae</taxon>
        <taxon>Clostridium</taxon>
    </lineage>
</organism>
<protein>
    <submittedName>
        <fullName evidence="3">tRNA (Guanine-N(7)-)-methyltransferase</fullName>
    </submittedName>
</protein>
<evidence type="ECO:0000313" key="3">
    <source>
        <dbReference type="EMBL" id="VYU12220.1"/>
    </source>
</evidence>
<name>A0A6N3C5R2_9CLOT</name>
<dbReference type="Gene3D" id="3.40.50.150">
    <property type="entry name" value="Vaccinia Virus protein VP39"/>
    <property type="match status" value="1"/>
</dbReference>
<dbReference type="AlphaFoldDB" id="A0A6N3C5R2"/>
<feature type="domain" description="Methyltransferase" evidence="2">
    <location>
        <begin position="30"/>
        <end position="128"/>
    </location>
</feature>
<dbReference type="CDD" id="cd02440">
    <property type="entry name" value="AdoMet_MTases"/>
    <property type="match status" value="1"/>
</dbReference>
<accession>A0A6N3C5R2</accession>
<keyword evidence="3" id="KW-0489">Methyltransferase</keyword>
<dbReference type="PANTHER" id="PTHR43861">
    <property type="entry name" value="TRANS-ACONITATE 2-METHYLTRANSFERASE-RELATED"/>
    <property type="match status" value="1"/>
</dbReference>
<sequence length="183" mass="20914">MPEEEMWESFFNPREVLINMKVDKNIRSLIDIGCGYGTFLFPASDLVSDKVIGIDIDEKMIGICNEKVLESRVSNIHLINGDISKEDTIKRIQKHKSSIDYITLFNILHCEKPIDLLKDAYNILSEGGMIGVIHWKYDDTPRGPSMEIRPKPSEIIGWAKEVGFSLIDEIEILPYHFGLVFSK</sequence>
<reference evidence="3" key="1">
    <citation type="submission" date="2019-11" db="EMBL/GenBank/DDBJ databases">
        <authorList>
            <person name="Feng L."/>
        </authorList>
    </citation>
    <scope>NUCLEOTIDE SEQUENCE</scope>
    <source>
        <strain evidence="3">CTertiumLFYP3</strain>
    </source>
</reference>
<dbReference type="InterPro" id="IPR041698">
    <property type="entry name" value="Methyltransf_25"/>
</dbReference>
<dbReference type="PANTHER" id="PTHR43861:SF6">
    <property type="entry name" value="METHYLTRANSFERASE TYPE 11"/>
    <property type="match status" value="1"/>
</dbReference>
<dbReference type="InterPro" id="IPR029063">
    <property type="entry name" value="SAM-dependent_MTases_sf"/>
</dbReference>
<dbReference type="Pfam" id="PF13649">
    <property type="entry name" value="Methyltransf_25"/>
    <property type="match status" value="1"/>
</dbReference>
<dbReference type="GO" id="GO:0008168">
    <property type="term" value="F:methyltransferase activity"/>
    <property type="evidence" value="ECO:0007669"/>
    <property type="project" value="UniProtKB-KW"/>
</dbReference>
<evidence type="ECO:0000256" key="1">
    <source>
        <dbReference type="ARBA" id="ARBA00022679"/>
    </source>
</evidence>